<dbReference type="InterPro" id="IPR036758">
    <property type="entry name" value="At5g01610-like"/>
</dbReference>
<dbReference type="AlphaFoldDB" id="A0A8X8XMW7"/>
<evidence type="ECO:0008006" key="3">
    <source>
        <dbReference type="Google" id="ProtNLM"/>
    </source>
</evidence>
<organism evidence="1">
    <name type="scientific">Salvia splendens</name>
    <name type="common">Scarlet sage</name>
    <dbReference type="NCBI Taxonomy" id="180675"/>
    <lineage>
        <taxon>Eukaryota</taxon>
        <taxon>Viridiplantae</taxon>
        <taxon>Streptophyta</taxon>
        <taxon>Embryophyta</taxon>
        <taxon>Tracheophyta</taxon>
        <taxon>Spermatophyta</taxon>
        <taxon>Magnoliopsida</taxon>
        <taxon>eudicotyledons</taxon>
        <taxon>Gunneridae</taxon>
        <taxon>Pentapetalae</taxon>
        <taxon>asterids</taxon>
        <taxon>lamiids</taxon>
        <taxon>Lamiales</taxon>
        <taxon>Lamiaceae</taxon>
        <taxon>Nepetoideae</taxon>
        <taxon>Mentheae</taxon>
        <taxon>Salviinae</taxon>
        <taxon>Salvia</taxon>
        <taxon>Salvia subgen. Calosphace</taxon>
        <taxon>core Calosphace</taxon>
    </lineage>
</organism>
<proteinExistence type="predicted"/>
<dbReference type="InterPro" id="IPR007493">
    <property type="entry name" value="DUF538"/>
</dbReference>
<reference evidence="1" key="2">
    <citation type="submission" date="2020-08" db="EMBL/GenBank/DDBJ databases">
        <title>Plant Genome Project.</title>
        <authorList>
            <person name="Zhang R.-G."/>
        </authorList>
    </citation>
    <scope>NUCLEOTIDE SEQUENCE</scope>
    <source>
        <strain evidence="1">Huo1</strain>
        <tissue evidence="1">Leaf</tissue>
    </source>
</reference>
<dbReference type="SUPFAM" id="SSF141562">
    <property type="entry name" value="At5g01610-like"/>
    <property type="match status" value="2"/>
</dbReference>
<keyword evidence="2" id="KW-1185">Reference proteome</keyword>
<evidence type="ECO:0000313" key="2">
    <source>
        <dbReference type="Proteomes" id="UP000298416"/>
    </source>
</evidence>
<gene>
    <name evidence="1" type="ORF">SASPL_124113</name>
</gene>
<dbReference type="PANTHER" id="PTHR31676">
    <property type="entry name" value="T31J12.3 PROTEIN-RELATED"/>
    <property type="match status" value="1"/>
</dbReference>
<evidence type="ECO:0000313" key="1">
    <source>
        <dbReference type="EMBL" id="KAG6416678.1"/>
    </source>
</evidence>
<dbReference type="PANTHER" id="PTHR31676:SF7">
    <property type="entry name" value="DUF538 DOMAIN-CONTAINING PROTEIN"/>
    <property type="match status" value="1"/>
</dbReference>
<protein>
    <recommendedName>
        <fullName evidence="3">DUF538 family protein</fullName>
    </recommendedName>
</protein>
<dbReference type="Gene3D" id="2.30.240.10">
    <property type="entry name" value="At5g01610-like"/>
    <property type="match status" value="2"/>
</dbReference>
<accession>A0A8X8XMW7</accession>
<name>A0A8X8XMW7_SALSN</name>
<dbReference type="Proteomes" id="UP000298416">
    <property type="component" value="Unassembled WGS sequence"/>
</dbReference>
<sequence>MMIETQSNAAEIHRGPISGKKLHEMLDEFSIPRCLFAGVVRIEEFGFNRAAGFYWVKQEKKTERKVDKVGMTYYDTQLTSFITPGRLSKITGVKAKEIILTLTVTDIVVGVPSSDKVKFVTSTGIYRVHPIAAFEPVVKINASFQKIPKYTVEMSTSQQIDSHRENAEVYRGDAAVCKQKSKELLEKINMPKGLLPLDDLVESKTHYFKGIGRSVWYDAEVTAFVSDRRMKRLTGVKSKEILIWVTICDISIKDPESGKITFGTPTGISRAFPASAFEEEEEKK</sequence>
<dbReference type="Pfam" id="PF04398">
    <property type="entry name" value="DUF538"/>
    <property type="match status" value="2"/>
</dbReference>
<comment type="caution">
    <text evidence="1">The sequence shown here is derived from an EMBL/GenBank/DDBJ whole genome shotgun (WGS) entry which is preliminary data.</text>
</comment>
<reference evidence="1" key="1">
    <citation type="submission" date="2018-01" db="EMBL/GenBank/DDBJ databases">
        <authorList>
            <person name="Mao J.F."/>
        </authorList>
    </citation>
    <scope>NUCLEOTIDE SEQUENCE</scope>
    <source>
        <strain evidence="1">Huo1</strain>
        <tissue evidence="1">Leaf</tissue>
    </source>
</reference>
<dbReference type="EMBL" id="PNBA02000008">
    <property type="protein sequence ID" value="KAG6416678.1"/>
    <property type="molecule type" value="Genomic_DNA"/>
</dbReference>